<keyword evidence="4 6" id="KW-0472">Membrane</keyword>
<feature type="region of interest" description="Disordered" evidence="5">
    <location>
        <begin position="1"/>
        <end position="38"/>
    </location>
</feature>
<feature type="transmembrane region" description="Helical" evidence="6">
    <location>
        <begin position="194"/>
        <end position="214"/>
    </location>
</feature>
<comment type="subcellular location">
    <subcellularLocation>
        <location evidence="1">Membrane</location>
        <topology evidence="1">Multi-pass membrane protein</topology>
    </subcellularLocation>
</comment>
<dbReference type="GO" id="GO:0016020">
    <property type="term" value="C:membrane"/>
    <property type="evidence" value="ECO:0007669"/>
    <property type="project" value="UniProtKB-SubCell"/>
</dbReference>
<feature type="compositionally biased region" description="Low complexity" evidence="5">
    <location>
        <begin position="24"/>
        <end position="36"/>
    </location>
</feature>
<keyword evidence="3 6" id="KW-1133">Transmembrane helix</keyword>
<dbReference type="PANTHER" id="PTHR42770:SF16">
    <property type="entry name" value="AMINO ACID PERMEASE"/>
    <property type="match status" value="1"/>
</dbReference>
<dbReference type="EMBL" id="CP029193">
    <property type="protein sequence ID" value="QES25358.1"/>
    <property type="molecule type" value="Genomic_DNA"/>
</dbReference>
<dbReference type="OrthoDB" id="137613at2"/>
<dbReference type="AlphaFoldDB" id="A0A5P2B6E3"/>
<protein>
    <submittedName>
        <fullName evidence="8">Amino acid transporter</fullName>
    </submittedName>
</protein>
<feature type="transmembrane region" description="Helical" evidence="6">
    <location>
        <begin position="325"/>
        <end position="349"/>
    </location>
</feature>
<evidence type="ECO:0000256" key="4">
    <source>
        <dbReference type="ARBA" id="ARBA00023136"/>
    </source>
</evidence>
<keyword evidence="2 6" id="KW-0812">Transmembrane</keyword>
<feature type="transmembrane region" description="Helical" evidence="6">
    <location>
        <begin position="52"/>
        <end position="77"/>
    </location>
</feature>
<feature type="transmembrane region" description="Helical" evidence="6">
    <location>
        <begin position="127"/>
        <end position="151"/>
    </location>
</feature>
<accession>A0A5P2B6E3</accession>
<evidence type="ECO:0000313" key="9">
    <source>
        <dbReference type="Proteomes" id="UP000323046"/>
    </source>
</evidence>
<dbReference type="InterPro" id="IPR050367">
    <property type="entry name" value="APC_superfamily"/>
</dbReference>
<gene>
    <name evidence="8" type="ORF">DEJ47_01810</name>
</gene>
<dbReference type="Proteomes" id="UP000323046">
    <property type="component" value="Chromosome"/>
</dbReference>
<sequence length="512" mass="52802">MIPRTVRSWQPRTEGFRRGSTRVTAPTSSEPASSAPGDAARLSGGAIGTGDLVFFVVAAAAPLTVMAGVAPIAIGMAGEAAPLGYLLSGLLLAVFAAGFTAMSRFVRNAGAFYAYIGRGLGRPAGAGAAYVALVAYNAIEVGLLAAFGRFTESGFEDLTGVRVAWWIWATTGLLAIGVLGYLRVTLSARILGVALVLEVLVLFVFAAGVLAHGGGPQGLDFGTLSPTGLGEPGVGGMFVLAIGAFIGFEATAIYAEEARRPERTVPRATYVAVAFLALFYTFTVWMIINAYGSDRARAVASGDGGADMVFSATERFAGAWAADSMHVLIITSAFAATLAFHNGAARYFYALGREGLLPAGLGTVSPRTRAPAVAVLTQSAVALAVIAATLTGGADPYSVTFLWSSGTGILGVMLLQALAALAVYGFFRRDRRGVPSWRVVAAPLLACAGLAVMIVLVCADLDLLTGASRGVNVALIAPLPLVFVGGVGVALRIRRRAPEAYERLTTVDADRA</sequence>
<dbReference type="Gene3D" id="1.20.1740.10">
    <property type="entry name" value="Amino acid/polyamine transporter I"/>
    <property type="match status" value="1"/>
</dbReference>
<dbReference type="Pfam" id="PF00324">
    <property type="entry name" value="AA_permease"/>
    <property type="match status" value="1"/>
</dbReference>
<feature type="transmembrane region" description="Helical" evidence="6">
    <location>
        <begin position="83"/>
        <end position="106"/>
    </location>
</feature>
<feature type="transmembrane region" description="Helical" evidence="6">
    <location>
        <begin position="402"/>
        <end position="427"/>
    </location>
</feature>
<feature type="domain" description="Amino acid permease/ SLC12A" evidence="7">
    <location>
        <begin position="53"/>
        <end position="499"/>
    </location>
</feature>
<feature type="transmembrane region" description="Helical" evidence="6">
    <location>
        <begin position="439"/>
        <end position="459"/>
    </location>
</feature>
<feature type="transmembrane region" description="Helical" evidence="6">
    <location>
        <begin position="370"/>
        <end position="390"/>
    </location>
</feature>
<name>A0A5P2B6E3_STRVZ</name>
<dbReference type="GO" id="GO:0055085">
    <property type="term" value="P:transmembrane transport"/>
    <property type="evidence" value="ECO:0007669"/>
    <property type="project" value="InterPro"/>
</dbReference>
<dbReference type="InterPro" id="IPR004841">
    <property type="entry name" value="AA-permease/SLC12A_dom"/>
</dbReference>
<keyword evidence="9" id="KW-1185">Reference proteome</keyword>
<evidence type="ECO:0000256" key="1">
    <source>
        <dbReference type="ARBA" id="ARBA00004141"/>
    </source>
</evidence>
<dbReference type="PIRSF" id="PIRSF006060">
    <property type="entry name" value="AA_transporter"/>
    <property type="match status" value="1"/>
</dbReference>
<dbReference type="PANTHER" id="PTHR42770">
    <property type="entry name" value="AMINO ACID TRANSPORTER-RELATED"/>
    <property type="match status" value="1"/>
</dbReference>
<evidence type="ECO:0000256" key="2">
    <source>
        <dbReference type="ARBA" id="ARBA00022692"/>
    </source>
</evidence>
<evidence type="ECO:0000256" key="6">
    <source>
        <dbReference type="SAM" id="Phobius"/>
    </source>
</evidence>
<evidence type="ECO:0000259" key="7">
    <source>
        <dbReference type="Pfam" id="PF00324"/>
    </source>
</evidence>
<proteinExistence type="predicted"/>
<reference evidence="8 9" key="1">
    <citation type="submission" date="2018-05" db="EMBL/GenBank/DDBJ databases">
        <title>Streptomyces venezuelae.</title>
        <authorList>
            <person name="Kim W."/>
            <person name="Lee N."/>
            <person name="Cho B.-K."/>
        </authorList>
    </citation>
    <scope>NUCLEOTIDE SEQUENCE [LARGE SCALE GENOMIC DNA]</scope>
    <source>
        <strain evidence="8 9">ATCC 14583</strain>
    </source>
</reference>
<evidence type="ECO:0000256" key="5">
    <source>
        <dbReference type="SAM" id="MobiDB-lite"/>
    </source>
</evidence>
<feature type="transmembrane region" description="Helical" evidence="6">
    <location>
        <begin position="267"/>
        <end position="288"/>
    </location>
</feature>
<organism evidence="8 9">
    <name type="scientific">Streptomyces venezuelae</name>
    <dbReference type="NCBI Taxonomy" id="54571"/>
    <lineage>
        <taxon>Bacteria</taxon>
        <taxon>Bacillati</taxon>
        <taxon>Actinomycetota</taxon>
        <taxon>Actinomycetes</taxon>
        <taxon>Kitasatosporales</taxon>
        <taxon>Streptomycetaceae</taxon>
        <taxon>Streptomyces</taxon>
    </lineage>
</organism>
<feature type="transmembrane region" description="Helical" evidence="6">
    <location>
        <begin position="471"/>
        <end position="493"/>
    </location>
</feature>
<evidence type="ECO:0000256" key="3">
    <source>
        <dbReference type="ARBA" id="ARBA00022989"/>
    </source>
</evidence>
<feature type="transmembrane region" description="Helical" evidence="6">
    <location>
        <begin position="163"/>
        <end position="182"/>
    </location>
</feature>
<evidence type="ECO:0000313" key="8">
    <source>
        <dbReference type="EMBL" id="QES25358.1"/>
    </source>
</evidence>
<feature type="transmembrane region" description="Helical" evidence="6">
    <location>
        <begin position="234"/>
        <end position="255"/>
    </location>
</feature>